<dbReference type="Gene3D" id="1.20.5.520">
    <property type="entry name" value="Single helix bin"/>
    <property type="match status" value="4"/>
</dbReference>
<proteinExistence type="inferred from homology"/>
<dbReference type="AlphaFoldDB" id="A0A6L2Q8P3"/>
<dbReference type="InterPro" id="IPR038386">
    <property type="entry name" value="Beta-thymosin_sf"/>
</dbReference>
<evidence type="ECO:0000256" key="2">
    <source>
        <dbReference type="ARBA" id="ARBA00009511"/>
    </source>
</evidence>
<dbReference type="Pfam" id="PF01290">
    <property type="entry name" value="Thymosin"/>
    <property type="match status" value="4"/>
</dbReference>
<keyword evidence="6" id="KW-1185">Reference proteome</keyword>
<dbReference type="FunFam" id="1.20.5.520:FF:000001">
    <property type="entry name" value="Thymosin beta"/>
    <property type="match status" value="2"/>
</dbReference>
<dbReference type="GO" id="GO:0005829">
    <property type="term" value="C:cytosol"/>
    <property type="evidence" value="ECO:0007669"/>
    <property type="project" value="TreeGrafter"/>
</dbReference>
<comment type="caution">
    <text evidence="5">The sequence shown here is derived from an EMBL/GenBank/DDBJ whole genome shotgun (WGS) entry which is preliminary data.</text>
</comment>
<dbReference type="OrthoDB" id="2151618at2759"/>
<evidence type="ECO:0000256" key="4">
    <source>
        <dbReference type="ARBA" id="ARBA00023212"/>
    </source>
</evidence>
<dbReference type="Proteomes" id="UP000502823">
    <property type="component" value="Unassembled WGS sequence"/>
</dbReference>
<protein>
    <recommendedName>
        <fullName evidence="7">Thymosin beta</fullName>
    </recommendedName>
</protein>
<comment type="subcellular location">
    <subcellularLocation>
        <location evidence="1">Cytoplasm</location>
        <location evidence="1">Cytoskeleton</location>
    </subcellularLocation>
</comment>
<accession>A0A6L2Q8P3</accession>
<keyword evidence="3" id="KW-0963">Cytoplasm</keyword>
<evidence type="ECO:0000313" key="6">
    <source>
        <dbReference type="Proteomes" id="UP000502823"/>
    </source>
</evidence>
<dbReference type="InParanoid" id="A0A6L2Q8P3"/>
<evidence type="ECO:0000256" key="1">
    <source>
        <dbReference type="ARBA" id="ARBA00004245"/>
    </source>
</evidence>
<dbReference type="CDD" id="cd22059">
    <property type="entry name" value="WH2_BetaT"/>
    <property type="match status" value="1"/>
</dbReference>
<name>A0A6L2Q8P3_COPFO</name>
<evidence type="ECO:0000256" key="3">
    <source>
        <dbReference type="ARBA" id="ARBA00022490"/>
    </source>
</evidence>
<evidence type="ECO:0008006" key="7">
    <source>
        <dbReference type="Google" id="ProtNLM"/>
    </source>
</evidence>
<evidence type="ECO:0000313" key="5">
    <source>
        <dbReference type="EMBL" id="GFG39208.1"/>
    </source>
</evidence>
<keyword evidence="4" id="KW-0206">Cytoskeleton</keyword>
<gene>
    <name evidence="5" type="ORF">Cfor_11273</name>
</gene>
<dbReference type="PANTHER" id="PTHR20940">
    <property type="entry name" value="TETRA THYMOSIN"/>
    <property type="match status" value="1"/>
</dbReference>
<dbReference type="InterPro" id="IPR001152">
    <property type="entry name" value="Beta-thymosin"/>
</dbReference>
<comment type="similarity">
    <text evidence="2">Belongs to the thymosin beta family.</text>
</comment>
<dbReference type="EMBL" id="BLKM01000881">
    <property type="protein sequence ID" value="GFG39208.1"/>
    <property type="molecule type" value="Genomic_DNA"/>
</dbReference>
<dbReference type="GO" id="GO:0007015">
    <property type="term" value="P:actin filament organization"/>
    <property type="evidence" value="ECO:0007669"/>
    <property type="project" value="InterPro"/>
</dbReference>
<dbReference type="PANTHER" id="PTHR20940:SF1">
    <property type="entry name" value="CIBOULOT, ISOFORM A"/>
    <property type="match status" value="1"/>
</dbReference>
<organism evidence="5 6">
    <name type="scientific">Coptotermes formosanus</name>
    <name type="common">Formosan subterranean termite</name>
    <dbReference type="NCBI Taxonomy" id="36987"/>
    <lineage>
        <taxon>Eukaryota</taxon>
        <taxon>Metazoa</taxon>
        <taxon>Ecdysozoa</taxon>
        <taxon>Arthropoda</taxon>
        <taxon>Hexapoda</taxon>
        <taxon>Insecta</taxon>
        <taxon>Pterygota</taxon>
        <taxon>Neoptera</taxon>
        <taxon>Polyneoptera</taxon>
        <taxon>Dictyoptera</taxon>
        <taxon>Blattodea</taxon>
        <taxon>Blattoidea</taxon>
        <taxon>Termitoidae</taxon>
        <taxon>Rhinotermitidae</taxon>
        <taxon>Coptotermes</taxon>
    </lineage>
</organism>
<dbReference type="SMART" id="SM00152">
    <property type="entry name" value="THY"/>
    <property type="match status" value="4"/>
</dbReference>
<sequence>MSNPVSPSLKDLPKVNLDLKSELEGFKTVTMKKAETQEKNVLPTAEDVKQERQHSELIQGVESFKTERLKRTNTREKIVLPNAQDVATEKTQKALLQGVEAFDTGKLKHTETQEKNLLPDKDAIEQEKEKQNLFAGIENFDTKKLKHTETQEKNPLPTKEAFRPNSFSLSSTWNVRPVLAPVLMLLLHMMLVYGSSPLSRDNVCTCVDNDECICKGHDRGRRKADGLTIVRTGRTLISTPQVRVAEQKHLQLIMFIA</sequence>
<reference evidence="6" key="1">
    <citation type="submission" date="2020-01" db="EMBL/GenBank/DDBJ databases">
        <title>Draft genome sequence of the Termite Coptotermes fromosanus.</title>
        <authorList>
            <person name="Itakura S."/>
            <person name="Yosikawa Y."/>
            <person name="Umezawa K."/>
        </authorList>
    </citation>
    <scope>NUCLEOTIDE SEQUENCE [LARGE SCALE GENOMIC DNA]</scope>
</reference>
<dbReference type="GO" id="GO:0005856">
    <property type="term" value="C:cytoskeleton"/>
    <property type="evidence" value="ECO:0007669"/>
    <property type="project" value="UniProtKB-SubCell"/>
</dbReference>
<dbReference type="GO" id="GO:0003785">
    <property type="term" value="F:actin monomer binding"/>
    <property type="evidence" value="ECO:0007669"/>
    <property type="project" value="InterPro"/>
</dbReference>